<dbReference type="CDD" id="cd07262">
    <property type="entry name" value="VOC_like"/>
    <property type="match status" value="1"/>
</dbReference>
<dbReference type="Proteomes" id="UP000566819">
    <property type="component" value="Unassembled WGS sequence"/>
</dbReference>
<dbReference type="InterPro" id="IPR029068">
    <property type="entry name" value="Glyas_Bleomycin-R_OHBP_Dase"/>
</dbReference>
<dbReference type="Gene3D" id="3.10.180.10">
    <property type="entry name" value="2,3-Dihydroxybiphenyl 1,2-Dioxygenase, domain 1"/>
    <property type="match status" value="1"/>
</dbReference>
<evidence type="ECO:0000313" key="3">
    <source>
        <dbReference type="Proteomes" id="UP000566819"/>
    </source>
</evidence>
<name>A0A8H4RK37_9HELO</name>
<keyword evidence="3" id="KW-1185">Reference proteome</keyword>
<evidence type="ECO:0000259" key="1">
    <source>
        <dbReference type="PROSITE" id="PS51819"/>
    </source>
</evidence>
<evidence type="ECO:0000313" key="2">
    <source>
        <dbReference type="EMBL" id="KAF4630114.1"/>
    </source>
</evidence>
<dbReference type="PANTHER" id="PTHR35006:SF2">
    <property type="entry name" value="GLYOXALASE FAMILY PROTEIN (AFU_ORTHOLOGUE AFUA_5G14830)"/>
    <property type="match status" value="1"/>
</dbReference>
<accession>A0A8H4RK37</accession>
<dbReference type="SUPFAM" id="SSF54593">
    <property type="entry name" value="Glyoxalase/Bleomycin resistance protein/Dihydroxybiphenyl dioxygenase"/>
    <property type="match status" value="1"/>
</dbReference>
<dbReference type="PROSITE" id="PS51819">
    <property type="entry name" value="VOC"/>
    <property type="match status" value="1"/>
</dbReference>
<dbReference type="EMBL" id="JAAMPI010000588">
    <property type="protein sequence ID" value="KAF4630114.1"/>
    <property type="molecule type" value="Genomic_DNA"/>
</dbReference>
<sequence length="210" mass="23158">MKRLRGRPNSTAVVLDRLVEQLGVELEHSLSALGSPLSCFLALVELLNLAAVQGAESAECWSAFLMALMAADYYRTNPARRGLLGHVSFGVKSYTASKTFYTALLSPFGVQIVFEDPTRKILGFGLDSDREVINIFERGEEARSPGPGTHLAFNAPNRQAVREFWEAAVRNGGRSDGEPGVRENYGKNYYAAFVFDPDGFKLEAVFQDEE</sequence>
<dbReference type="Pfam" id="PF00903">
    <property type="entry name" value="Glyoxalase"/>
    <property type="match status" value="1"/>
</dbReference>
<dbReference type="OrthoDB" id="10249419at2759"/>
<comment type="caution">
    <text evidence="2">The sequence shown here is derived from an EMBL/GenBank/DDBJ whole genome shotgun (WGS) entry which is preliminary data.</text>
</comment>
<organism evidence="2 3">
    <name type="scientific">Cudoniella acicularis</name>
    <dbReference type="NCBI Taxonomy" id="354080"/>
    <lineage>
        <taxon>Eukaryota</taxon>
        <taxon>Fungi</taxon>
        <taxon>Dikarya</taxon>
        <taxon>Ascomycota</taxon>
        <taxon>Pezizomycotina</taxon>
        <taxon>Leotiomycetes</taxon>
        <taxon>Helotiales</taxon>
        <taxon>Tricladiaceae</taxon>
        <taxon>Cudoniella</taxon>
    </lineage>
</organism>
<feature type="domain" description="VOC" evidence="1">
    <location>
        <begin position="83"/>
        <end position="207"/>
    </location>
</feature>
<dbReference type="InterPro" id="IPR037523">
    <property type="entry name" value="VOC_core"/>
</dbReference>
<dbReference type="PANTHER" id="PTHR35006">
    <property type="entry name" value="GLYOXALASE FAMILY PROTEIN (AFU_ORTHOLOGUE AFUA_5G14830)"/>
    <property type="match status" value="1"/>
</dbReference>
<proteinExistence type="predicted"/>
<dbReference type="AlphaFoldDB" id="A0A8H4RK37"/>
<gene>
    <name evidence="2" type="ORF">G7Y89_g8028</name>
</gene>
<reference evidence="2 3" key="1">
    <citation type="submission" date="2020-03" db="EMBL/GenBank/DDBJ databases">
        <title>Draft Genome Sequence of Cudoniella acicularis.</title>
        <authorList>
            <person name="Buettner E."/>
            <person name="Kellner H."/>
        </authorList>
    </citation>
    <scope>NUCLEOTIDE SEQUENCE [LARGE SCALE GENOMIC DNA]</scope>
    <source>
        <strain evidence="2 3">DSM 108380</strain>
    </source>
</reference>
<protein>
    <recommendedName>
        <fullName evidence="1">VOC domain-containing protein</fullName>
    </recommendedName>
</protein>
<dbReference type="InterPro" id="IPR004360">
    <property type="entry name" value="Glyas_Fos-R_dOase_dom"/>
</dbReference>